<dbReference type="KEGG" id="scm:SCHCO_01173144"/>
<comment type="subcellular location">
    <subcellularLocation>
        <location evidence="2">Membrane</location>
    </subcellularLocation>
</comment>
<dbReference type="Proteomes" id="UP000007431">
    <property type="component" value="Unassembled WGS sequence"/>
</dbReference>
<keyword evidence="15" id="KW-1185">Reference proteome</keyword>
<evidence type="ECO:0000256" key="8">
    <source>
        <dbReference type="ARBA" id="ARBA00023002"/>
    </source>
</evidence>
<dbReference type="RefSeq" id="XP_003030107.1">
    <property type="nucleotide sequence ID" value="XM_003030061.1"/>
</dbReference>
<dbReference type="EMBL" id="GL377308">
    <property type="protein sequence ID" value="EFI95204.1"/>
    <property type="molecule type" value="Genomic_DNA"/>
</dbReference>
<evidence type="ECO:0000256" key="13">
    <source>
        <dbReference type="RuleBase" id="RU000461"/>
    </source>
</evidence>
<comment type="cofactor">
    <cofactor evidence="1 12">
        <name>heme</name>
        <dbReference type="ChEBI" id="CHEBI:30413"/>
    </cofactor>
</comment>
<evidence type="ECO:0000313" key="14">
    <source>
        <dbReference type="EMBL" id="EFI95204.1"/>
    </source>
</evidence>
<evidence type="ECO:0000256" key="3">
    <source>
        <dbReference type="ARBA" id="ARBA00010617"/>
    </source>
</evidence>
<dbReference type="PROSITE" id="PS00086">
    <property type="entry name" value="CYTOCHROME_P450"/>
    <property type="match status" value="1"/>
</dbReference>
<dbReference type="PANTHER" id="PTHR46206">
    <property type="entry name" value="CYTOCHROME P450"/>
    <property type="match status" value="1"/>
</dbReference>
<evidence type="ECO:0000256" key="7">
    <source>
        <dbReference type="ARBA" id="ARBA00022989"/>
    </source>
</evidence>
<evidence type="ECO:0000256" key="6">
    <source>
        <dbReference type="ARBA" id="ARBA00022723"/>
    </source>
</evidence>
<dbReference type="OMA" id="YHIAIVR"/>
<dbReference type="InterPro" id="IPR001128">
    <property type="entry name" value="Cyt_P450"/>
</dbReference>
<dbReference type="PANTHER" id="PTHR46206:SF5">
    <property type="entry name" value="P450, PUTATIVE (EUROFUNG)-RELATED"/>
    <property type="match status" value="1"/>
</dbReference>
<dbReference type="Gene3D" id="1.10.630.10">
    <property type="entry name" value="Cytochrome P450"/>
    <property type="match status" value="1"/>
</dbReference>
<keyword evidence="8 13" id="KW-0560">Oxidoreductase</keyword>
<evidence type="ECO:0000256" key="10">
    <source>
        <dbReference type="ARBA" id="ARBA00023033"/>
    </source>
</evidence>
<evidence type="ECO:0000256" key="2">
    <source>
        <dbReference type="ARBA" id="ARBA00004370"/>
    </source>
</evidence>
<dbReference type="GO" id="GO:0020037">
    <property type="term" value="F:heme binding"/>
    <property type="evidence" value="ECO:0007669"/>
    <property type="project" value="InterPro"/>
</dbReference>
<sequence length="511" mass="56636">MLPSSRRSFCISPTQLESLPTVGFSSPILSYFSAIRFLWDAKAMTEEGCARYPGKPFKIANVSRWIVVVSGTALVDELRRGAGDALSFTDAAEEIAQISLVLGESVGKNPYHIPVLQTQLTHNIHDLIPAMRDEMQAVFEDQVPTSGEGWQAVPALTTVTEVICRITNRVFVGIPLCRDQGYIDLCTGFAHKALQAMLFLSIIPSFLRPFAVKVISGLPKAVHTMQCYLEPILAERLPPTHRSGVQAKDNNDLITWLLADGGGGDQDVLHDLALRILTANFASLHTTSMTFTHAMYNLAAYSGYTELMRSEVQEVVAEDGWNKAAIDKMYLVDSFLRETMRLQSLRDVGVMRKVIKPFTFRKTADGIPATIPTGVFVFAAVPTMHSDVAVYGNDAHSFDGFRFVPSHIMQYERIAPRNALVGTSPNFLAWGAGKHQCPGRFFAAVETKMMLAYVVTTFDVATDTTRNGCEGSTRPKDFRLEANCFPNPWARVRMRRCEPVQGEEAQNRTLE</sequence>
<name>D8Q9A3_SCHCM</name>
<reference evidence="14 15" key="1">
    <citation type="journal article" date="2010" name="Nat. Biotechnol.">
        <title>Genome sequence of the model mushroom Schizophyllum commune.</title>
        <authorList>
            <person name="Ohm R.A."/>
            <person name="de Jong J.F."/>
            <person name="Lugones L.G."/>
            <person name="Aerts A."/>
            <person name="Kothe E."/>
            <person name="Stajich J.E."/>
            <person name="de Vries R.P."/>
            <person name="Record E."/>
            <person name="Levasseur A."/>
            <person name="Baker S.E."/>
            <person name="Bartholomew K.A."/>
            <person name="Coutinho P.M."/>
            <person name="Erdmann S."/>
            <person name="Fowler T.J."/>
            <person name="Gathman A.C."/>
            <person name="Lombard V."/>
            <person name="Henrissat B."/>
            <person name="Knabe N."/>
            <person name="Kuees U."/>
            <person name="Lilly W.W."/>
            <person name="Lindquist E."/>
            <person name="Lucas S."/>
            <person name="Magnuson J.K."/>
            <person name="Piumi F."/>
            <person name="Raudaskoski M."/>
            <person name="Salamov A."/>
            <person name="Schmutz J."/>
            <person name="Schwarze F.W.M.R."/>
            <person name="vanKuyk P.A."/>
            <person name="Horton J.S."/>
            <person name="Grigoriev I.V."/>
            <person name="Woesten H.A.B."/>
        </authorList>
    </citation>
    <scope>NUCLEOTIDE SEQUENCE [LARGE SCALE GENOMIC DNA]</scope>
    <source>
        <strain evidence="15">H4-8 / FGSC 9210</strain>
    </source>
</reference>
<keyword evidence="9 12" id="KW-0408">Iron</keyword>
<evidence type="ECO:0000313" key="15">
    <source>
        <dbReference type="Proteomes" id="UP000007431"/>
    </source>
</evidence>
<dbReference type="InterPro" id="IPR002403">
    <property type="entry name" value="Cyt_P450_E_grp-IV"/>
</dbReference>
<dbReference type="PRINTS" id="PR00385">
    <property type="entry name" value="P450"/>
</dbReference>
<keyword evidence="6 12" id="KW-0479">Metal-binding</keyword>
<evidence type="ECO:0000256" key="12">
    <source>
        <dbReference type="PIRSR" id="PIRSR602403-1"/>
    </source>
</evidence>
<dbReference type="SUPFAM" id="SSF48264">
    <property type="entry name" value="Cytochrome P450"/>
    <property type="match status" value="1"/>
</dbReference>
<evidence type="ECO:0000256" key="5">
    <source>
        <dbReference type="ARBA" id="ARBA00022692"/>
    </source>
</evidence>
<keyword evidence="10 13" id="KW-0503">Monooxygenase</keyword>
<dbReference type="eggNOG" id="KOG0157">
    <property type="taxonomic scope" value="Eukaryota"/>
</dbReference>
<evidence type="ECO:0008006" key="16">
    <source>
        <dbReference type="Google" id="ProtNLM"/>
    </source>
</evidence>
<dbReference type="InParanoid" id="D8Q9A3"/>
<dbReference type="GO" id="GO:0016020">
    <property type="term" value="C:membrane"/>
    <property type="evidence" value="ECO:0007669"/>
    <property type="project" value="UniProtKB-SubCell"/>
</dbReference>
<dbReference type="CDD" id="cd11041">
    <property type="entry name" value="CYP503A1-like"/>
    <property type="match status" value="1"/>
</dbReference>
<proteinExistence type="inferred from homology"/>
<dbReference type="OrthoDB" id="1844152at2759"/>
<keyword evidence="5" id="KW-0812">Transmembrane</keyword>
<dbReference type="InterPro" id="IPR017972">
    <property type="entry name" value="Cyt_P450_CS"/>
</dbReference>
<evidence type="ECO:0000256" key="1">
    <source>
        <dbReference type="ARBA" id="ARBA00001971"/>
    </source>
</evidence>
<dbReference type="InterPro" id="IPR036396">
    <property type="entry name" value="Cyt_P450_sf"/>
</dbReference>
<dbReference type="PRINTS" id="PR00465">
    <property type="entry name" value="EP450IV"/>
</dbReference>
<keyword evidence="4 12" id="KW-0349">Heme</keyword>
<organism evidence="15">
    <name type="scientific">Schizophyllum commune (strain H4-8 / FGSC 9210)</name>
    <name type="common">Split gill fungus</name>
    <dbReference type="NCBI Taxonomy" id="578458"/>
    <lineage>
        <taxon>Eukaryota</taxon>
        <taxon>Fungi</taxon>
        <taxon>Dikarya</taxon>
        <taxon>Basidiomycota</taxon>
        <taxon>Agaricomycotina</taxon>
        <taxon>Agaricomycetes</taxon>
        <taxon>Agaricomycetidae</taxon>
        <taxon>Agaricales</taxon>
        <taxon>Schizophyllaceae</taxon>
        <taxon>Schizophyllum</taxon>
    </lineage>
</organism>
<evidence type="ECO:0000256" key="9">
    <source>
        <dbReference type="ARBA" id="ARBA00023004"/>
    </source>
</evidence>
<keyword evidence="7" id="KW-1133">Transmembrane helix</keyword>
<feature type="binding site" description="axial binding residue" evidence="12">
    <location>
        <position position="437"/>
    </location>
    <ligand>
        <name>heme</name>
        <dbReference type="ChEBI" id="CHEBI:30413"/>
    </ligand>
    <ligandPart>
        <name>Fe</name>
        <dbReference type="ChEBI" id="CHEBI:18248"/>
    </ligandPart>
</feature>
<dbReference type="GeneID" id="9591527"/>
<evidence type="ECO:0000256" key="11">
    <source>
        <dbReference type="ARBA" id="ARBA00023136"/>
    </source>
</evidence>
<gene>
    <name evidence="14" type="ORF">SCHCODRAFT_57468</name>
</gene>
<dbReference type="Pfam" id="PF00067">
    <property type="entry name" value="p450"/>
    <property type="match status" value="1"/>
</dbReference>
<dbReference type="AlphaFoldDB" id="D8Q9A3"/>
<dbReference type="GO" id="GO:0005506">
    <property type="term" value="F:iron ion binding"/>
    <property type="evidence" value="ECO:0007669"/>
    <property type="project" value="InterPro"/>
</dbReference>
<evidence type="ECO:0000256" key="4">
    <source>
        <dbReference type="ARBA" id="ARBA00022617"/>
    </source>
</evidence>
<dbReference type="GO" id="GO:0016705">
    <property type="term" value="F:oxidoreductase activity, acting on paired donors, with incorporation or reduction of molecular oxygen"/>
    <property type="evidence" value="ECO:0007669"/>
    <property type="project" value="InterPro"/>
</dbReference>
<keyword evidence="11" id="KW-0472">Membrane</keyword>
<protein>
    <recommendedName>
        <fullName evidence="16">Cytochrome P450</fullName>
    </recommendedName>
</protein>
<accession>D8Q9A3</accession>
<dbReference type="GO" id="GO:0004497">
    <property type="term" value="F:monooxygenase activity"/>
    <property type="evidence" value="ECO:0007669"/>
    <property type="project" value="UniProtKB-KW"/>
</dbReference>
<dbReference type="VEuPathDB" id="FungiDB:SCHCODRAFT_01173144"/>
<comment type="similarity">
    <text evidence="3 13">Belongs to the cytochrome P450 family.</text>
</comment>
<dbReference type="HOGENOM" id="CLU_022195_0_2_1"/>